<keyword evidence="2" id="KW-1185">Reference proteome</keyword>
<evidence type="ECO:0000313" key="2">
    <source>
        <dbReference type="Proteomes" id="UP000060787"/>
    </source>
</evidence>
<proteinExistence type="predicted"/>
<accession>A0A0S2E2X3</accession>
<dbReference type="eggNOG" id="ENOG5030CV1">
    <property type="taxonomic scope" value="Bacteria"/>
</dbReference>
<organism evidence="1 2">
    <name type="scientific">Lysobacter antibioticus</name>
    <dbReference type="NCBI Taxonomy" id="84531"/>
    <lineage>
        <taxon>Bacteria</taxon>
        <taxon>Pseudomonadati</taxon>
        <taxon>Pseudomonadota</taxon>
        <taxon>Gammaproteobacteria</taxon>
        <taxon>Lysobacterales</taxon>
        <taxon>Lysobacteraceae</taxon>
        <taxon>Lysobacter</taxon>
    </lineage>
</organism>
<dbReference type="PATRIC" id="fig|84531.7.peg.4204"/>
<dbReference type="RefSeq" id="WP_057916905.1">
    <property type="nucleotide sequence ID" value="NZ_CP011129.1"/>
</dbReference>
<dbReference type="EMBL" id="CP011129">
    <property type="protein sequence ID" value="ALN79292.1"/>
    <property type="molecule type" value="Genomic_DNA"/>
</dbReference>
<name>A0A0S2E2X3_LYSAN</name>
<reference evidence="1 2" key="1">
    <citation type="journal article" date="2015" name="BMC Genomics">
        <title>Comparative genomics and metabolic profiling of the genus Lysobacter.</title>
        <authorList>
            <person name="de Bruijn I."/>
            <person name="Cheng X."/>
            <person name="de Jager V."/>
            <person name="Exposito R.G."/>
            <person name="Watrous J."/>
            <person name="Patel N."/>
            <person name="Postma J."/>
            <person name="Dorrestein P.C."/>
            <person name="Kobayashi D."/>
            <person name="Raaijmakers J.M."/>
        </authorList>
    </citation>
    <scope>NUCLEOTIDE SEQUENCE [LARGE SCALE GENOMIC DNA]</scope>
    <source>
        <strain evidence="1 2">76</strain>
    </source>
</reference>
<gene>
    <name evidence="1" type="ORF">LA76x_1133</name>
</gene>
<dbReference type="KEGG" id="laq:GLA29479_4302"/>
<dbReference type="Proteomes" id="UP000060787">
    <property type="component" value="Chromosome"/>
</dbReference>
<dbReference type="Pfam" id="PF10741">
    <property type="entry name" value="T2SSM_b"/>
    <property type="match status" value="1"/>
</dbReference>
<protein>
    <submittedName>
        <fullName evidence="1">Type II secretion system (T2SS), M subtype b family protein</fullName>
    </submittedName>
</protein>
<dbReference type="AlphaFoldDB" id="A0A0S2E2X3"/>
<dbReference type="STRING" id="84531.LA76x_1133"/>
<dbReference type="KEGG" id="lab:LA76x_1133"/>
<dbReference type="NCBIfam" id="NF040576">
    <property type="entry name" value="T2SS_GspM_XpsM"/>
    <property type="match status" value="1"/>
</dbReference>
<sequence>MSSNWRTWAADRERWLALGLLLAALAIAYAVLVHPWWTVPMMEAGEQIDNLQERELRQRMELKQSPQIRLRLEEVRKQQASRPGFLPEATAELATAGLVQRLETVVLEASPGNRSCGIVNRSPLAEPRRDRYARVVVQVRLRCGAPETAAVLHSLESGSPRLFVGNLNLLSTRGYFVPGTAGPANDGGLDVSFDLYGYLRPSPAPAAAPNANAPAVTSNAP</sequence>
<evidence type="ECO:0000313" key="1">
    <source>
        <dbReference type="EMBL" id="ALN79292.1"/>
    </source>
</evidence>
<dbReference type="InterPro" id="IPR034756">
    <property type="entry name" value="T2SSM_b"/>
</dbReference>